<dbReference type="InParanoid" id="A0A1V9XLQ2"/>
<dbReference type="AlphaFoldDB" id="A0A1V9XLQ2"/>
<accession>A0A1V9XLQ2</accession>
<keyword evidence="1" id="KW-0175">Coiled coil</keyword>
<name>A0A1V9XLQ2_9ACAR</name>
<comment type="caution">
    <text evidence="2">The sequence shown here is derived from an EMBL/GenBank/DDBJ whole genome shotgun (WGS) entry which is preliminary data.</text>
</comment>
<gene>
    <name evidence="2" type="ORF">BIW11_09159</name>
</gene>
<sequence length="195" mass="23103">MTRLDHFCAYERDLRRQVKLAEVQSQVLQQKMAALEMANERIKAQIHTEQDDESPVDPNVELKKRVEIQRATLTEQRRLTEIKTLELRRLDEQKAADDCIINKEIREASDATDLYRAQSAEEWSAFCNALQNDLKARQDFVDIELRKERRRIQQVHSGCRELSRTDQLRFDEDQKARAMTIHKLRITRGKVFYDC</sequence>
<evidence type="ECO:0000256" key="1">
    <source>
        <dbReference type="SAM" id="Coils"/>
    </source>
</evidence>
<dbReference type="EMBL" id="MNPL01008224">
    <property type="protein sequence ID" value="OQR74323.1"/>
    <property type="molecule type" value="Genomic_DNA"/>
</dbReference>
<evidence type="ECO:0000313" key="3">
    <source>
        <dbReference type="Proteomes" id="UP000192247"/>
    </source>
</evidence>
<evidence type="ECO:0000313" key="2">
    <source>
        <dbReference type="EMBL" id="OQR74323.1"/>
    </source>
</evidence>
<feature type="coiled-coil region" evidence="1">
    <location>
        <begin position="11"/>
        <end position="52"/>
    </location>
</feature>
<protein>
    <submittedName>
        <fullName evidence="2">Uncharacterized protein</fullName>
    </submittedName>
</protein>
<keyword evidence="3" id="KW-1185">Reference proteome</keyword>
<proteinExistence type="predicted"/>
<organism evidence="2 3">
    <name type="scientific">Tropilaelaps mercedesae</name>
    <dbReference type="NCBI Taxonomy" id="418985"/>
    <lineage>
        <taxon>Eukaryota</taxon>
        <taxon>Metazoa</taxon>
        <taxon>Ecdysozoa</taxon>
        <taxon>Arthropoda</taxon>
        <taxon>Chelicerata</taxon>
        <taxon>Arachnida</taxon>
        <taxon>Acari</taxon>
        <taxon>Parasitiformes</taxon>
        <taxon>Mesostigmata</taxon>
        <taxon>Gamasina</taxon>
        <taxon>Dermanyssoidea</taxon>
        <taxon>Laelapidae</taxon>
        <taxon>Tropilaelaps</taxon>
    </lineage>
</organism>
<dbReference type="Proteomes" id="UP000192247">
    <property type="component" value="Unassembled WGS sequence"/>
</dbReference>
<dbReference type="OrthoDB" id="10581464at2759"/>
<reference evidence="2 3" key="1">
    <citation type="journal article" date="2017" name="Gigascience">
        <title>Draft genome of the honey bee ectoparasitic mite, Tropilaelaps mercedesae, is shaped by the parasitic life history.</title>
        <authorList>
            <person name="Dong X."/>
            <person name="Armstrong S.D."/>
            <person name="Xia D."/>
            <person name="Makepeace B.L."/>
            <person name="Darby A.C."/>
            <person name="Kadowaki T."/>
        </authorList>
    </citation>
    <scope>NUCLEOTIDE SEQUENCE [LARGE SCALE GENOMIC DNA]</scope>
    <source>
        <strain evidence="2">Wuxi-XJTLU</strain>
    </source>
</reference>